<reference evidence="1" key="1">
    <citation type="submission" date="2022-03" db="EMBL/GenBank/DDBJ databases">
        <authorList>
            <person name="Tunstrom K."/>
        </authorList>
    </citation>
    <scope>NUCLEOTIDE SEQUENCE</scope>
</reference>
<name>A0AAU9TA19_EUPED</name>
<dbReference type="Proteomes" id="UP001153954">
    <property type="component" value="Unassembled WGS sequence"/>
</dbReference>
<organism evidence="1 2">
    <name type="scientific">Euphydryas editha</name>
    <name type="common">Edith's checkerspot</name>
    <dbReference type="NCBI Taxonomy" id="104508"/>
    <lineage>
        <taxon>Eukaryota</taxon>
        <taxon>Metazoa</taxon>
        <taxon>Ecdysozoa</taxon>
        <taxon>Arthropoda</taxon>
        <taxon>Hexapoda</taxon>
        <taxon>Insecta</taxon>
        <taxon>Pterygota</taxon>
        <taxon>Neoptera</taxon>
        <taxon>Endopterygota</taxon>
        <taxon>Lepidoptera</taxon>
        <taxon>Glossata</taxon>
        <taxon>Ditrysia</taxon>
        <taxon>Papilionoidea</taxon>
        <taxon>Nymphalidae</taxon>
        <taxon>Nymphalinae</taxon>
        <taxon>Euphydryas</taxon>
    </lineage>
</organism>
<sequence length="70" mass="8729">MLFYALFLKTIENQEDLDIGENLIPRIHPDKEDMEIFNKMFEEYYQDMHHNMKMLLYNKHYYINFVSSFK</sequence>
<dbReference type="AlphaFoldDB" id="A0AAU9TA19"/>
<evidence type="ECO:0000313" key="1">
    <source>
        <dbReference type="EMBL" id="CAH2084439.1"/>
    </source>
</evidence>
<comment type="caution">
    <text evidence="1">The sequence shown here is derived from an EMBL/GenBank/DDBJ whole genome shotgun (WGS) entry which is preliminary data.</text>
</comment>
<proteinExistence type="predicted"/>
<evidence type="ECO:0000313" key="2">
    <source>
        <dbReference type="Proteomes" id="UP001153954"/>
    </source>
</evidence>
<protein>
    <submittedName>
        <fullName evidence="1">Uncharacterized protein</fullName>
    </submittedName>
</protein>
<gene>
    <name evidence="1" type="ORF">EEDITHA_LOCUS1003</name>
</gene>
<keyword evidence="2" id="KW-1185">Reference proteome</keyword>
<dbReference type="EMBL" id="CAKOGL010000003">
    <property type="protein sequence ID" value="CAH2084439.1"/>
    <property type="molecule type" value="Genomic_DNA"/>
</dbReference>
<accession>A0AAU9TA19</accession>